<dbReference type="Proteomes" id="UP000178759">
    <property type="component" value="Unassembled WGS sequence"/>
</dbReference>
<organism evidence="1 2">
    <name type="scientific">Candidatus Gottesmanbacteria bacterium RIFCSPLOWO2_01_FULL_43_11b</name>
    <dbReference type="NCBI Taxonomy" id="1798392"/>
    <lineage>
        <taxon>Bacteria</taxon>
        <taxon>Candidatus Gottesmaniibacteriota</taxon>
    </lineage>
</organism>
<gene>
    <name evidence="1" type="ORF">A3A79_02455</name>
</gene>
<protein>
    <submittedName>
        <fullName evidence="1">Uncharacterized protein</fullName>
    </submittedName>
</protein>
<dbReference type="STRING" id="1798392.A3A79_02455"/>
<reference evidence="1 2" key="1">
    <citation type="journal article" date="2016" name="Nat. Commun.">
        <title>Thousands of microbial genomes shed light on interconnected biogeochemical processes in an aquifer system.</title>
        <authorList>
            <person name="Anantharaman K."/>
            <person name="Brown C.T."/>
            <person name="Hug L.A."/>
            <person name="Sharon I."/>
            <person name="Castelle C.J."/>
            <person name="Probst A.J."/>
            <person name="Thomas B.C."/>
            <person name="Singh A."/>
            <person name="Wilkins M.J."/>
            <person name="Karaoz U."/>
            <person name="Brodie E.L."/>
            <person name="Williams K.H."/>
            <person name="Hubbard S.S."/>
            <person name="Banfield J.F."/>
        </authorList>
    </citation>
    <scope>NUCLEOTIDE SEQUENCE [LARGE SCALE GENOMIC DNA]</scope>
</reference>
<evidence type="ECO:0000313" key="2">
    <source>
        <dbReference type="Proteomes" id="UP000178759"/>
    </source>
</evidence>
<comment type="caution">
    <text evidence="1">The sequence shown here is derived from an EMBL/GenBank/DDBJ whole genome shotgun (WGS) entry which is preliminary data.</text>
</comment>
<sequence length="145" mass="16092">MPFVEITSGFWKRDFKLLEPGNLVRGKVGGRDIAVEIIDGDQITFNGVVLGTEKAGVIFDRDGRWRTTRKFIAYLIQDKVDDLFENSRLASLDIVAPGAFLDSLESVERLARIQAGDNNAGKWTLGRLFAALVSVGTTERYSKDP</sequence>
<proteinExistence type="predicted"/>
<evidence type="ECO:0000313" key="1">
    <source>
        <dbReference type="EMBL" id="OGG24034.1"/>
    </source>
</evidence>
<name>A0A1F6AH32_9BACT</name>
<accession>A0A1F6AH32</accession>
<dbReference type="AlphaFoldDB" id="A0A1F6AH32"/>
<dbReference type="EMBL" id="MFJV01000001">
    <property type="protein sequence ID" value="OGG24034.1"/>
    <property type="molecule type" value="Genomic_DNA"/>
</dbReference>